<evidence type="ECO:0000256" key="2">
    <source>
        <dbReference type="ARBA" id="ARBA00022527"/>
    </source>
</evidence>
<evidence type="ECO:0000259" key="9">
    <source>
        <dbReference type="PROSITE" id="PS50011"/>
    </source>
</evidence>
<dbReference type="SMART" id="SM00220">
    <property type="entry name" value="S_TKc"/>
    <property type="match status" value="1"/>
</dbReference>
<dbReference type="AlphaFoldDB" id="A0ABD3NQ57"/>
<evidence type="ECO:0000256" key="6">
    <source>
        <dbReference type="ARBA" id="ARBA00022840"/>
    </source>
</evidence>
<gene>
    <name evidence="10" type="ORF">ACHAW5_007823</name>
</gene>
<evidence type="ECO:0000256" key="3">
    <source>
        <dbReference type="ARBA" id="ARBA00022679"/>
    </source>
</evidence>
<comment type="catalytic activity">
    <reaction evidence="7">
        <text>L-threonyl-[protein] + ATP = O-phospho-L-threonyl-[protein] + ADP + H(+)</text>
        <dbReference type="Rhea" id="RHEA:46608"/>
        <dbReference type="Rhea" id="RHEA-COMP:11060"/>
        <dbReference type="Rhea" id="RHEA-COMP:11605"/>
        <dbReference type="ChEBI" id="CHEBI:15378"/>
        <dbReference type="ChEBI" id="CHEBI:30013"/>
        <dbReference type="ChEBI" id="CHEBI:30616"/>
        <dbReference type="ChEBI" id="CHEBI:61977"/>
        <dbReference type="ChEBI" id="CHEBI:456216"/>
        <dbReference type="EC" id="2.7.11.1"/>
    </reaction>
</comment>
<dbReference type="FunFam" id="1.10.510.10:FF:000571">
    <property type="entry name" value="Maternal embryonic leucine zipper kinase"/>
    <property type="match status" value="1"/>
</dbReference>
<protein>
    <recommendedName>
        <fullName evidence="1">non-specific serine/threonine protein kinase</fullName>
        <ecNumber evidence="1">2.7.11.1</ecNumber>
    </recommendedName>
</protein>
<keyword evidence="6" id="KW-0067">ATP-binding</keyword>
<accession>A0ABD3NQ57</accession>
<dbReference type="PROSITE" id="PS00108">
    <property type="entry name" value="PROTEIN_KINASE_ST"/>
    <property type="match status" value="1"/>
</dbReference>
<dbReference type="EC" id="2.7.11.1" evidence="1"/>
<evidence type="ECO:0000256" key="4">
    <source>
        <dbReference type="ARBA" id="ARBA00022741"/>
    </source>
</evidence>
<dbReference type="EMBL" id="JALLAZ020001256">
    <property type="protein sequence ID" value="KAL3777917.1"/>
    <property type="molecule type" value="Genomic_DNA"/>
</dbReference>
<dbReference type="PANTHER" id="PTHR43895:SF32">
    <property type="entry name" value="SERINE_THREONINE-PROTEIN KINASE CHK1"/>
    <property type="match status" value="1"/>
</dbReference>
<comment type="caution">
    <text evidence="10">The sequence shown here is derived from an EMBL/GenBank/DDBJ whole genome shotgun (WGS) entry which is preliminary data.</text>
</comment>
<dbReference type="InterPro" id="IPR000719">
    <property type="entry name" value="Prot_kinase_dom"/>
</dbReference>
<keyword evidence="3" id="KW-0808">Transferase</keyword>
<dbReference type="InterPro" id="IPR008271">
    <property type="entry name" value="Ser/Thr_kinase_AS"/>
</dbReference>
<reference evidence="10 11" key="1">
    <citation type="submission" date="2024-10" db="EMBL/GenBank/DDBJ databases">
        <title>Updated reference genomes for cyclostephanoid diatoms.</title>
        <authorList>
            <person name="Roberts W.R."/>
            <person name="Alverson A.J."/>
        </authorList>
    </citation>
    <scope>NUCLEOTIDE SEQUENCE [LARGE SCALE GENOMIC DNA]</scope>
    <source>
        <strain evidence="10 11">AJA276-08</strain>
    </source>
</reference>
<dbReference type="GO" id="GO:0004674">
    <property type="term" value="F:protein serine/threonine kinase activity"/>
    <property type="evidence" value="ECO:0007669"/>
    <property type="project" value="UniProtKB-KW"/>
</dbReference>
<evidence type="ECO:0000313" key="10">
    <source>
        <dbReference type="EMBL" id="KAL3777917.1"/>
    </source>
</evidence>
<keyword evidence="4" id="KW-0547">Nucleotide-binding</keyword>
<keyword evidence="5" id="KW-0418">Kinase</keyword>
<proteinExistence type="predicted"/>
<evidence type="ECO:0000256" key="8">
    <source>
        <dbReference type="ARBA" id="ARBA00048679"/>
    </source>
</evidence>
<evidence type="ECO:0000256" key="1">
    <source>
        <dbReference type="ARBA" id="ARBA00012513"/>
    </source>
</evidence>
<evidence type="ECO:0000256" key="5">
    <source>
        <dbReference type="ARBA" id="ARBA00022777"/>
    </source>
</evidence>
<evidence type="ECO:0000313" key="11">
    <source>
        <dbReference type="Proteomes" id="UP001530315"/>
    </source>
</evidence>
<dbReference type="PROSITE" id="PS50011">
    <property type="entry name" value="PROTEIN_KINASE_DOM"/>
    <property type="match status" value="1"/>
</dbReference>
<name>A0ABD3NQ57_9STRA</name>
<dbReference type="SUPFAM" id="SSF56112">
    <property type="entry name" value="Protein kinase-like (PK-like)"/>
    <property type="match status" value="1"/>
</dbReference>
<organism evidence="10 11">
    <name type="scientific">Stephanodiscus triporus</name>
    <dbReference type="NCBI Taxonomy" id="2934178"/>
    <lineage>
        <taxon>Eukaryota</taxon>
        <taxon>Sar</taxon>
        <taxon>Stramenopiles</taxon>
        <taxon>Ochrophyta</taxon>
        <taxon>Bacillariophyta</taxon>
        <taxon>Coscinodiscophyceae</taxon>
        <taxon>Thalassiosirophycidae</taxon>
        <taxon>Stephanodiscales</taxon>
        <taxon>Stephanodiscaceae</taxon>
        <taxon>Stephanodiscus</taxon>
    </lineage>
</organism>
<dbReference type="Gene3D" id="1.10.510.10">
    <property type="entry name" value="Transferase(Phosphotransferase) domain 1"/>
    <property type="match status" value="1"/>
</dbReference>
<dbReference type="InterPro" id="IPR011009">
    <property type="entry name" value="Kinase-like_dom_sf"/>
</dbReference>
<dbReference type="GO" id="GO:0005524">
    <property type="term" value="F:ATP binding"/>
    <property type="evidence" value="ECO:0007669"/>
    <property type="project" value="UniProtKB-KW"/>
</dbReference>
<comment type="catalytic activity">
    <reaction evidence="8">
        <text>L-seryl-[protein] + ATP = O-phospho-L-seryl-[protein] + ADP + H(+)</text>
        <dbReference type="Rhea" id="RHEA:17989"/>
        <dbReference type="Rhea" id="RHEA-COMP:9863"/>
        <dbReference type="Rhea" id="RHEA-COMP:11604"/>
        <dbReference type="ChEBI" id="CHEBI:15378"/>
        <dbReference type="ChEBI" id="CHEBI:29999"/>
        <dbReference type="ChEBI" id="CHEBI:30616"/>
        <dbReference type="ChEBI" id="CHEBI:83421"/>
        <dbReference type="ChEBI" id="CHEBI:456216"/>
        <dbReference type="EC" id="2.7.11.1"/>
    </reaction>
</comment>
<sequence length="230" mass="25692">MSSRQCQAEIAIMRMIKHPRVVQFYEVLASKTKIYLVLELVTGVGELFGLLVKEKGFGEDKARFFFHQLVEGVKCCHEQGICHRDLKPENLLLDEKGQLKISDFGLSSFHDSSGEVTLTSSKMMHTTCGSPNYVSPEVLDGEGYDGRKADIWSMGVILYVMTTGRLPFDEPTTSELFAKIQTASFTFPKGVSGSFKDLVSKVLVVNPRERLQLAEIQESPWYRAAQASAN</sequence>
<dbReference type="CDD" id="cd14003">
    <property type="entry name" value="STKc_AMPK-like"/>
    <property type="match status" value="1"/>
</dbReference>
<dbReference type="PANTHER" id="PTHR43895">
    <property type="entry name" value="CALCIUM/CALMODULIN-DEPENDENT PROTEIN KINASE KINASE-RELATED"/>
    <property type="match status" value="1"/>
</dbReference>
<dbReference type="Pfam" id="PF00069">
    <property type="entry name" value="Pkinase"/>
    <property type="match status" value="1"/>
</dbReference>
<dbReference type="Proteomes" id="UP001530315">
    <property type="component" value="Unassembled WGS sequence"/>
</dbReference>
<keyword evidence="11" id="KW-1185">Reference proteome</keyword>
<keyword evidence="2" id="KW-0723">Serine/threonine-protein kinase</keyword>
<feature type="domain" description="Protein kinase" evidence="9">
    <location>
        <begin position="1"/>
        <end position="222"/>
    </location>
</feature>
<dbReference type="PIRSF" id="PIRSF000654">
    <property type="entry name" value="Integrin-linked_kinase"/>
    <property type="match status" value="1"/>
</dbReference>
<evidence type="ECO:0000256" key="7">
    <source>
        <dbReference type="ARBA" id="ARBA00047899"/>
    </source>
</evidence>